<keyword evidence="1" id="KW-1133">Transmembrane helix</keyword>
<name>A0A0K1RE29_9CORY</name>
<feature type="transmembrane region" description="Helical" evidence="1">
    <location>
        <begin position="278"/>
        <end position="300"/>
    </location>
</feature>
<evidence type="ECO:0000313" key="2">
    <source>
        <dbReference type="EMBL" id="AKV59456.1"/>
    </source>
</evidence>
<feature type="transmembrane region" description="Helical" evidence="1">
    <location>
        <begin position="152"/>
        <end position="175"/>
    </location>
</feature>
<dbReference type="Proteomes" id="UP000060016">
    <property type="component" value="Chromosome"/>
</dbReference>
<gene>
    <name evidence="2" type="ORF">AK829_10310</name>
</gene>
<keyword evidence="1" id="KW-0472">Membrane</keyword>
<sequence>MTVPDDFARFEVNSAADLAGANAQRFHGTQLVDGYFGDTDTPHPINDPAANGYGHTKGTGKLRVGQAIAWTFGVYKTNPKFWLVIGLVMAVLGVADQIPALAVPGLLFTIALVLLDPVFASAALQQTLTAQVDKPNSPAYGKALGVSVVNRMLVGLVGIILAGIAFVITLAVTGFDPNAFGDATNMSQEQIQEQMMNMAIAAAPGVVVGALVFALVAPFAVYPVFYAADNAGSFGFCLGEGMKAAKRNYVTTLLLLLFSLVVGVIAAIPAAAVDVMGFNVWAGAGLSFLLTVLLAPLVYLAQAHAYRQVSGGPVPHEATS</sequence>
<dbReference type="RefSeq" id="WP_052205745.1">
    <property type="nucleotide sequence ID" value="NZ_CP012342.1"/>
</dbReference>
<evidence type="ECO:0000313" key="3">
    <source>
        <dbReference type="Proteomes" id="UP000060016"/>
    </source>
</evidence>
<keyword evidence="1" id="KW-0812">Transmembrane</keyword>
<dbReference type="AlphaFoldDB" id="A0A0K1RE29"/>
<feature type="transmembrane region" description="Helical" evidence="1">
    <location>
        <begin position="81"/>
        <end position="100"/>
    </location>
</feature>
<reference evidence="2 3" key="1">
    <citation type="submission" date="2015-08" db="EMBL/GenBank/DDBJ databases">
        <authorList>
            <person name="Babu N.S."/>
            <person name="Beckwith C.J."/>
            <person name="Beseler K.G."/>
            <person name="Brison A."/>
            <person name="Carone J.V."/>
            <person name="Caskin T.P."/>
            <person name="Diamond M."/>
            <person name="Durham M.E."/>
            <person name="Foxe J.M."/>
            <person name="Go M."/>
            <person name="Henderson B.A."/>
            <person name="Jones I.B."/>
            <person name="McGettigan J.A."/>
            <person name="Micheletti S.J."/>
            <person name="Nasrallah M.E."/>
            <person name="Ortiz D."/>
            <person name="Piller C.R."/>
            <person name="Privatt S.R."/>
            <person name="Schneider S.L."/>
            <person name="Sharp S."/>
            <person name="Smith T.C."/>
            <person name="Stanton J.D."/>
            <person name="Ullery H.E."/>
            <person name="Wilson R.J."/>
            <person name="Serrano M.G."/>
            <person name="Buck G."/>
            <person name="Lee V."/>
            <person name="Wang Y."/>
            <person name="Carvalho R."/>
            <person name="Voegtly L."/>
            <person name="Shi R."/>
            <person name="Duckworth R."/>
            <person name="Johnson A."/>
            <person name="Loviza R."/>
            <person name="Walstead R."/>
            <person name="Shah Z."/>
            <person name="Kiflezghi M."/>
            <person name="Wade K."/>
            <person name="Ball S.L."/>
            <person name="Bradley K.W."/>
            <person name="Asai D.J."/>
            <person name="Bowman C.A."/>
            <person name="Russell D.A."/>
            <person name="Pope W.H."/>
            <person name="Jacobs-Sera D."/>
            <person name="Hendrix R.W."/>
            <person name="Hatfull G.F."/>
        </authorList>
    </citation>
    <scope>NUCLEOTIDE SEQUENCE [LARGE SCALE GENOMIC DNA]</scope>
    <source>
        <strain evidence="2 3">PUDD_83A45</strain>
    </source>
</reference>
<dbReference type="EMBL" id="CP012342">
    <property type="protein sequence ID" value="AKV59456.1"/>
    <property type="molecule type" value="Genomic_DNA"/>
</dbReference>
<accession>A0A0K1RE29</accession>
<feature type="transmembrane region" description="Helical" evidence="1">
    <location>
        <begin position="249"/>
        <end position="272"/>
    </location>
</feature>
<protein>
    <submittedName>
        <fullName evidence="2">Uncharacterized protein</fullName>
    </submittedName>
</protein>
<dbReference type="PATRIC" id="fig|156976.3.peg.2077"/>
<organism evidence="2 3">
    <name type="scientific">Corynebacterium riegelii</name>
    <dbReference type="NCBI Taxonomy" id="156976"/>
    <lineage>
        <taxon>Bacteria</taxon>
        <taxon>Bacillati</taxon>
        <taxon>Actinomycetota</taxon>
        <taxon>Actinomycetes</taxon>
        <taxon>Mycobacteriales</taxon>
        <taxon>Corynebacteriaceae</taxon>
        <taxon>Corynebacterium</taxon>
    </lineage>
</organism>
<evidence type="ECO:0000256" key="1">
    <source>
        <dbReference type="SAM" id="Phobius"/>
    </source>
</evidence>
<keyword evidence="3" id="KW-1185">Reference proteome</keyword>
<proteinExistence type="predicted"/>
<feature type="transmembrane region" description="Helical" evidence="1">
    <location>
        <begin position="195"/>
        <end position="228"/>
    </location>
</feature>
<dbReference type="KEGG" id="crie:AK829_10310"/>
<feature type="transmembrane region" description="Helical" evidence="1">
    <location>
        <begin position="106"/>
        <end position="124"/>
    </location>
</feature>